<sequence length="169" mass="18720">MYTKTSILPGETLFDVAVRVYGHTQGAKQLAADNDISMTDVLTPGMELKIDDSISFKSLKAITIAMQTTELPNQAVAEPYQNMFDLALQLYGSLQGVFQLAKDNDKDMTSEINPGEILKGRKDPIDKLVYEFYKGRGIKPATGLTSEESADIKPEGIEFWAIEFDFIVS</sequence>
<comment type="caution">
    <text evidence="1">The sequence shown here is derived from an EMBL/GenBank/DDBJ whole genome shotgun (WGS) entry which is preliminary data.</text>
</comment>
<reference evidence="1 2" key="1">
    <citation type="journal article" date="2015" name="Int. J. Syst. Evol. Microbiol.">
        <title>Carboxylicivirga linearis sp. nov., isolated from a sea cucumber culture pond.</title>
        <authorList>
            <person name="Wang F.Q."/>
            <person name="Zhou Y.X."/>
            <person name="Lin X.Z."/>
            <person name="Chen G.J."/>
            <person name="Du Z.J."/>
        </authorList>
    </citation>
    <scope>NUCLEOTIDE SEQUENCE [LARGE SCALE GENOMIC DNA]</scope>
    <source>
        <strain evidence="1 2">FB218</strain>
    </source>
</reference>
<evidence type="ECO:0000313" key="1">
    <source>
        <dbReference type="EMBL" id="MBS2100716.1"/>
    </source>
</evidence>
<gene>
    <name evidence="1" type="ORF">KEM10_20685</name>
</gene>
<name>A0ABS5K0N9_9BACT</name>
<protein>
    <submittedName>
        <fullName evidence="1">LysM peptidoglycan-binding domain-containing protein</fullName>
    </submittedName>
</protein>
<organism evidence="1 2">
    <name type="scientific">Carboxylicivirga linearis</name>
    <dbReference type="NCBI Taxonomy" id="1628157"/>
    <lineage>
        <taxon>Bacteria</taxon>
        <taxon>Pseudomonadati</taxon>
        <taxon>Bacteroidota</taxon>
        <taxon>Bacteroidia</taxon>
        <taxon>Marinilabiliales</taxon>
        <taxon>Marinilabiliaceae</taxon>
        <taxon>Carboxylicivirga</taxon>
    </lineage>
</organism>
<evidence type="ECO:0000313" key="2">
    <source>
        <dbReference type="Proteomes" id="UP000708576"/>
    </source>
</evidence>
<proteinExistence type="predicted"/>
<keyword evidence="2" id="KW-1185">Reference proteome</keyword>
<dbReference type="EMBL" id="JAGUCO010000027">
    <property type="protein sequence ID" value="MBS2100716.1"/>
    <property type="molecule type" value="Genomic_DNA"/>
</dbReference>
<dbReference type="Proteomes" id="UP000708576">
    <property type="component" value="Unassembled WGS sequence"/>
</dbReference>
<dbReference type="RefSeq" id="WP_212219109.1">
    <property type="nucleotide sequence ID" value="NZ_JAGUCO010000027.1"/>
</dbReference>
<accession>A0ABS5K0N9</accession>